<dbReference type="AlphaFoldDB" id="A0A395LWR4"/>
<proteinExistence type="predicted"/>
<sequence>AGDWPLHVINAHYGKIFFMDEVMAVYRIHNLGVWSSMNHIEMLEKAAKLFEIVYEHLKIKSTLVSLVLFYRQLLKYYVGKRDVKKSLYYYIKLLLRDPFNTIKWSVSSALKICHRHLNLNVRIIRFTF</sequence>
<evidence type="ECO:0000313" key="2">
    <source>
        <dbReference type="Proteomes" id="UP000266389"/>
    </source>
</evidence>
<protein>
    <submittedName>
        <fullName evidence="1">Uncharacterized protein</fullName>
    </submittedName>
</protein>
<feature type="non-terminal residue" evidence="1">
    <location>
        <position position="1"/>
    </location>
</feature>
<gene>
    <name evidence="1" type="ORF">D0433_13600</name>
</gene>
<organism evidence="1 2">
    <name type="scientific">Candidatus Thermochlorobacter aerophilus</name>
    <dbReference type="NCBI Taxonomy" id="1868324"/>
    <lineage>
        <taxon>Bacteria</taxon>
        <taxon>Pseudomonadati</taxon>
        <taxon>Chlorobiota</taxon>
        <taxon>Chlorobiia</taxon>
        <taxon>Chlorobiales</taxon>
        <taxon>Candidatus Thermochlorobacteriaceae</taxon>
        <taxon>Candidatus Thermochlorobacter</taxon>
    </lineage>
</organism>
<accession>A0A395LWR4</accession>
<evidence type="ECO:0000313" key="1">
    <source>
        <dbReference type="EMBL" id="RFM23065.1"/>
    </source>
</evidence>
<dbReference type="EMBL" id="PHFL01000071">
    <property type="protein sequence ID" value="RFM23065.1"/>
    <property type="molecule type" value="Genomic_DNA"/>
</dbReference>
<dbReference type="Proteomes" id="UP000266389">
    <property type="component" value="Unassembled WGS sequence"/>
</dbReference>
<comment type="caution">
    <text evidence="1">The sequence shown here is derived from an EMBL/GenBank/DDBJ whole genome shotgun (WGS) entry which is preliminary data.</text>
</comment>
<name>A0A395LWR4_9BACT</name>
<reference evidence="1 2" key="1">
    <citation type="journal article" date="2011" name="ISME J.">
        <title>Community ecology of hot spring cyanobacterial mats: predominant populations and their functional potential.</title>
        <authorList>
            <person name="Klatt C.G."/>
            <person name="Wood J.M."/>
            <person name="Rusch D.B."/>
            <person name="Bateson M.M."/>
            <person name="Hamamura N."/>
            <person name="Heidelberg J.F."/>
            <person name="Grossman A.R."/>
            <person name="Bhaya D."/>
            <person name="Cohan F.M."/>
            <person name="Kuhl M."/>
            <person name="Bryant D.A."/>
            <person name="Ward D.M."/>
        </authorList>
    </citation>
    <scope>NUCLEOTIDE SEQUENCE [LARGE SCALE GENOMIC DNA]</scope>
    <source>
        <strain evidence="1">OS</strain>
    </source>
</reference>